<sequence length="251" mass="27909">MRTTRLFVFTIFVVAVSASPARQPLWEDIFSKSSLDEMRSMCDGDDPIACLKLKAVSFLNNIFQMDNYKISDSVQVNRNDYRSNDVSARSQESIADKVENYIKSHDVTFKFPIVDSEVTVGARNLDSDSLDVKLRFNSGTEVVEARKSKLKKILFPILTFVLLKAITLVPLALGVLGLKAWNALQLAFFSFIVSVGLAVFQLCKKIAADNAAPQIAAHAPWEPTSYAARSLNLQSENLDEAQNIAYSAYVQ</sequence>
<keyword evidence="2" id="KW-0732">Signal</keyword>
<dbReference type="AlphaFoldDB" id="A0AAW1V6S7"/>
<comment type="caution">
    <text evidence="3">The sequence shown here is derived from an EMBL/GenBank/DDBJ whole genome shotgun (WGS) entry which is preliminary data.</text>
</comment>
<keyword evidence="1" id="KW-0812">Transmembrane</keyword>
<evidence type="ECO:0008006" key="5">
    <source>
        <dbReference type="Google" id="ProtNLM"/>
    </source>
</evidence>
<feature type="transmembrane region" description="Helical" evidence="1">
    <location>
        <begin position="183"/>
        <end position="202"/>
    </location>
</feature>
<dbReference type="PANTHER" id="PTHR21879:SF6">
    <property type="entry name" value="OSIRIS 19, ISOFORM A"/>
    <property type="match status" value="1"/>
</dbReference>
<gene>
    <name evidence="3" type="ORF">WA026_012174</name>
</gene>
<dbReference type="Pfam" id="PF07898">
    <property type="entry name" value="DUF1676"/>
    <property type="match status" value="1"/>
</dbReference>
<dbReference type="InterPro" id="IPR012464">
    <property type="entry name" value="DUF1676"/>
</dbReference>
<organism evidence="3 4">
    <name type="scientific">Henosepilachna vigintioctopunctata</name>
    <dbReference type="NCBI Taxonomy" id="420089"/>
    <lineage>
        <taxon>Eukaryota</taxon>
        <taxon>Metazoa</taxon>
        <taxon>Ecdysozoa</taxon>
        <taxon>Arthropoda</taxon>
        <taxon>Hexapoda</taxon>
        <taxon>Insecta</taxon>
        <taxon>Pterygota</taxon>
        <taxon>Neoptera</taxon>
        <taxon>Endopterygota</taxon>
        <taxon>Coleoptera</taxon>
        <taxon>Polyphaga</taxon>
        <taxon>Cucujiformia</taxon>
        <taxon>Coccinelloidea</taxon>
        <taxon>Coccinellidae</taxon>
        <taxon>Epilachninae</taxon>
        <taxon>Epilachnini</taxon>
        <taxon>Henosepilachna</taxon>
    </lineage>
</organism>
<name>A0AAW1V6S7_9CUCU</name>
<protein>
    <recommendedName>
        <fullName evidence="5">Osiris 19</fullName>
    </recommendedName>
</protein>
<feature type="signal peptide" evidence="2">
    <location>
        <begin position="1"/>
        <end position="18"/>
    </location>
</feature>
<keyword evidence="1" id="KW-0472">Membrane</keyword>
<proteinExistence type="predicted"/>
<dbReference type="PANTHER" id="PTHR21879">
    <property type="entry name" value="FI03362P-RELATED-RELATED"/>
    <property type="match status" value="1"/>
</dbReference>
<dbReference type="Proteomes" id="UP001431783">
    <property type="component" value="Unassembled WGS sequence"/>
</dbReference>
<keyword evidence="1" id="KW-1133">Transmembrane helix</keyword>
<accession>A0AAW1V6S7</accession>
<reference evidence="3 4" key="1">
    <citation type="submission" date="2023-03" db="EMBL/GenBank/DDBJ databases">
        <title>Genome insight into feeding habits of ladybird beetles.</title>
        <authorList>
            <person name="Li H.-S."/>
            <person name="Huang Y.-H."/>
            <person name="Pang H."/>
        </authorList>
    </citation>
    <scope>NUCLEOTIDE SEQUENCE [LARGE SCALE GENOMIC DNA]</scope>
    <source>
        <strain evidence="3">SYSU_2023b</strain>
        <tissue evidence="3">Whole body</tissue>
    </source>
</reference>
<dbReference type="EMBL" id="JARQZJ010000126">
    <property type="protein sequence ID" value="KAK9890828.1"/>
    <property type="molecule type" value="Genomic_DNA"/>
</dbReference>
<keyword evidence="4" id="KW-1185">Reference proteome</keyword>
<evidence type="ECO:0000313" key="3">
    <source>
        <dbReference type="EMBL" id="KAK9890828.1"/>
    </source>
</evidence>
<evidence type="ECO:0000256" key="1">
    <source>
        <dbReference type="SAM" id="Phobius"/>
    </source>
</evidence>
<evidence type="ECO:0000256" key="2">
    <source>
        <dbReference type="SAM" id="SignalP"/>
    </source>
</evidence>
<feature type="chain" id="PRO_5043318183" description="Osiris 19" evidence="2">
    <location>
        <begin position="19"/>
        <end position="251"/>
    </location>
</feature>
<feature type="transmembrane region" description="Helical" evidence="1">
    <location>
        <begin position="153"/>
        <end position="176"/>
    </location>
</feature>
<evidence type="ECO:0000313" key="4">
    <source>
        <dbReference type="Proteomes" id="UP001431783"/>
    </source>
</evidence>
<dbReference type="GO" id="GO:0016020">
    <property type="term" value="C:membrane"/>
    <property type="evidence" value="ECO:0007669"/>
    <property type="project" value="TreeGrafter"/>
</dbReference>